<organism evidence="8 9">
    <name type="scientific">Schwartzia succinivorans DSM 10502</name>
    <dbReference type="NCBI Taxonomy" id="1123243"/>
    <lineage>
        <taxon>Bacteria</taxon>
        <taxon>Bacillati</taxon>
        <taxon>Bacillota</taxon>
        <taxon>Negativicutes</taxon>
        <taxon>Selenomonadales</taxon>
        <taxon>Selenomonadaceae</taxon>
        <taxon>Schwartzia</taxon>
    </lineage>
</organism>
<evidence type="ECO:0000256" key="3">
    <source>
        <dbReference type="ARBA" id="ARBA00022692"/>
    </source>
</evidence>
<dbReference type="EMBL" id="FQUG01000004">
    <property type="protein sequence ID" value="SHE76512.1"/>
    <property type="molecule type" value="Genomic_DNA"/>
</dbReference>
<evidence type="ECO:0000256" key="1">
    <source>
        <dbReference type="ARBA" id="ARBA00004651"/>
    </source>
</evidence>
<feature type="transmembrane region" description="Helical" evidence="6">
    <location>
        <begin position="202"/>
        <end position="222"/>
    </location>
</feature>
<keyword evidence="5 6" id="KW-0472">Membrane</keyword>
<comment type="similarity">
    <text evidence="6">Belongs to the TVP38/TMEM64 family.</text>
</comment>
<evidence type="ECO:0000259" key="7">
    <source>
        <dbReference type="Pfam" id="PF09335"/>
    </source>
</evidence>
<dbReference type="Proteomes" id="UP000184404">
    <property type="component" value="Unassembled WGS sequence"/>
</dbReference>
<dbReference type="STRING" id="1123243.SAMN02745190_01108"/>
<protein>
    <recommendedName>
        <fullName evidence="6">TVP38/TMEM64 family membrane protein</fullName>
    </recommendedName>
</protein>
<dbReference type="InterPro" id="IPR032816">
    <property type="entry name" value="VTT_dom"/>
</dbReference>
<dbReference type="AlphaFoldDB" id="A0A1M4W6B3"/>
<comment type="subcellular location">
    <subcellularLocation>
        <location evidence="1 6">Cell membrane</location>
        <topology evidence="1 6">Multi-pass membrane protein</topology>
    </subcellularLocation>
</comment>
<evidence type="ECO:0000313" key="9">
    <source>
        <dbReference type="Proteomes" id="UP000184404"/>
    </source>
</evidence>
<keyword evidence="4 6" id="KW-1133">Transmembrane helix</keyword>
<gene>
    <name evidence="8" type="ORF">SAMN02745190_01108</name>
</gene>
<accession>A0A1M4W6B3</accession>
<evidence type="ECO:0000313" key="8">
    <source>
        <dbReference type="EMBL" id="SHE76512.1"/>
    </source>
</evidence>
<evidence type="ECO:0000256" key="4">
    <source>
        <dbReference type="ARBA" id="ARBA00022989"/>
    </source>
</evidence>
<dbReference type="Pfam" id="PF09335">
    <property type="entry name" value="VTT_dom"/>
    <property type="match status" value="1"/>
</dbReference>
<feature type="transmembrane region" description="Helical" evidence="6">
    <location>
        <begin position="97"/>
        <end position="116"/>
    </location>
</feature>
<dbReference type="PANTHER" id="PTHR12677">
    <property type="entry name" value="GOLGI APPARATUS MEMBRANE PROTEIN TVP38-RELATED"/>
    <property type="match status" value="1"/>
</dbReference>
<evidence type="ECO:0000256" key="2">
    <source>
        <dbReference type="ARBA" id="ARBA00022475"/>
    </source>
</evidence>
<dbReference type="PANTHER" id="PTHR12677:SF59">
    <property type="entry name" value="GOLGI APPARATUS MEMBRANE PROTEIN TVP38-RELATED"/>
    <property type="match status" value="1"/>
</dbReference>
<keyword evidence="2 6" id="KW-1003">Cell membrane</keyword>
<feature type="domain" description="VTT" evidence="7">
    <location>
        <begin position="75"/>
        <end position="193"/>
    </location>
</feature>
<proteinExistence type="inferred from homology"/>
<dbReference type="GO" id="GO:0005886">
    <property type="term" value="C:plasma membrane"/>
    <property type="evidence" value="ECO:0007669"/>
    <property type="project" value="UniProtKB-SubCell"/>
</dbReference>
<feature type="transmembrane region" description="Helical" evidence="6">
    <location>
        <begin position="47"/>
        <end position="65"/>
    </location>
</feature>
<feature type="transmembrane region" description="Helical" evidence="6">
    <location>
        <begin position="146"/>
        <end position="165"/>
    </location>
</feature>
<evidence type="ECO:0000256" key="5">
    <source>
        <dbReference type="ARBA" id="ARBA00023136"/>
    </source>
</evidence>
<keyword evidence="3 6" id="KW-0812">Transmembrane</keyword>
<feature type="transmembrane region" description="Helical" evidence="6">
    <location>
        <begin position="7"/>
        <end position="27"/>
    </location>
</feature>
<keyword evidence="9" id="KW-1185">Reference proteome</keyword>
<reference evidence="8 9" key="1">
    <citation type="submission" date="2016-11" db="EMBL/GenBank/DDBJ databases">
        <authorList>
            <person name="Jaros S."/>
            <person name="Januszkiewicz K."/>
            <person name="Wedrychowicz H."/>
        </authorList>
    </citation>
    <scope>NUCLEOTIDE SEQUENCE [LARGE SCALE GENOMIC DNA]</scope>
    <source>
        <strain evidence="8 9">DSM 10502</strain>
    </source>
</reference>
<evidence type="ECO:0000256" key="6">
    <source>
        <dbReference type="RuleBase" id="RU366058"/>
    </source>
</evidence>
<dbReference type="InterPro" id="IPR015414">
    <property type="entry name" value="TMEM64"/>
</dbReference>
<name>A0A1M4W6B3_9FIRM</name>
<sequence>MHVKSERMVQIISGILLFVLLGGIYILNPAIYRDLWHVMTCGSMEETIAYINQFGIWAMVVSFWVDVLINALSVLPSIFISTANGVLFGVIPGIILSWLAETTGVIISFLLMRTLLRESAERLIKKSPYLKKLDDFSGKNGFKVMLIARTIPYFPSGILTALGAVSKISVRDYALSNLIGKFPSTALEVIIGHDLVMLEENMIRLTVIVILATAVYGGMWYWHKKKNC</sequence>